<organism evidence="2">
    <name type="scientific">Favella ehrenbergii</name>
    <dbReference type="NCBI Taxonomy" id="182087"/>
    <lineage>
        <taxon>Eukaryota</taxon>
        <taxon>Sar</taxon>
        <taxon>Alveolata</taxon>
        <taxon>Ciliophora</taxon>
        <taxon>Intramacronucleata</taxon>
        <taxon>Spirotrichea</taxon>
        <taxon>Choreotrichia</taxon>
        <taxon>Tintinnida</taxon>
        <taxon>Xystonellidae</taxon>
        <taxon>Favella</taxon>
    </lineage>
</organism>
<feature type="transmembrane region" description="Helical" evidence="1">
    <location>
        <begin position="73"/>
        <end position="92"/>
    </location>
</feature>
<evidence type="ECO:0000256" key="1">
    <source>
        <dbReference type="SAM" id="Phobius"/>
    </source>
</evidence>
<sequence length="160" mass="18728">MSEEDKRELKEMHIKNDEHWQAFEEKYRSLDPSDHPTIKKSSLCKKILLGSLSFIFLLLIAYCLFIILQLALFNLIMLVVMVVFLTKLFNVLKAISSRILDNGQKKAFKQWIRGLKDLEFLKQQAIEIQEDDTGRWIEIHLNETADERDEGIAEEDGDDE</sequence>
<keyword evidence="1" id="KW-0472">Membrane</keyword>
<gene>
    <name evidence="2" type="ORF">FEHR0123_LOCUS512</name>
</gene>
<keyword evidence="1" id="KW-1133">Transmembrane helix</keyword>
<keyword evidence="1" id="KW-0812">Transmembrane</keyword>
<feature type="transmembrane region" description="Helical" evidence="1">
    <location>
        <begin position="47"/>
        <end position="67"/>
    </location>
</feature>
<dbReference type="EMBL" id="HBIE01001649">
    <property type="protein sequence ID" value="CAE0305608.1"/>
    <property type="molecule type" value="Transcribed_RNA"/>
</dbReference>
<name>A0A7S3MJD4_9SPIT</name>
<accession>A0A7S3MJD4</accession>
<proteinExistence type="predicted"/>
<evidence type="ECO:0000313" key="2">
    <source>
        <dbReference type="EMBL" id="CAE0305608.1"/>
    </source>
</evidence>
<reference evidence="2" key="1">
    <citation type="submission" date="2021-01" db="EMBL/GenBank/DDBJ databases">
        <authorList>
            <person name="Corre E."/>
            <person name="Pelletier E."/>
            <person name="Niang G."/>
            <person name="Scheremetjew M."/>
            <person name="Finn R."/>
            <person name="Kale V."/>
            <person name="Holt S."/>
            <person name="Cochrane G."/>
            <person name="Meng A."/>
            <person name="Brown T."/>
            <person name="Cohen L."/>
        </authorList>
    </citation>
    <scope>NUCLEOTIDE SEQUENCE</scope>
    <source>
        <strain evidence="2">Fehren 1</strain>
    </source>
</reference>
<dbReference type="AlphaFoldDB" id="A0A7S3MJD4"/>
<protein>
    <submittedName>
        <fullName evidence="2">Uncharacterized protein</fullName>
    </submittedName>
</protein>